<reference evidence="17 18" key="1">
    <citation type="submission" date="2024-04" db="EMBL/GenBank/DDBJ databases">
        <authorList>
            <person name="Waldvogel A.-M."/>
            <person name="Schoenle A."/>
        </authorList>
    </citation>
    <scope>NUCLEOTIDE SEQUENCE [LARGE SCALE GENOMIC DNA]</scope>
</reference>
<feature type="domain" description="EGF-like" evidence="16">
    <location>
        <begin position="355"/>
        <end position="390"/>
    </location>
</feature>
<evidence type="ECO:0000256" key="2">
    <source>
        <dbReference type="ARBA" id="ARBA00022473"/>
    </source>
</evidence>
<dbReference type="FunFam" id="2.10.25.10:FF:000004">
    <property type="entry name" value="Neurogenic locus notch 1"/>
    <property type="match status" value="1"/>
</dbReference>
<feature type="disulfide bond" evidence="14">
    <location>
        <begin position="853"/>
        <end position="862"/>
    </location>
</feature>
<dbReference type="Gene3D" id="2.10.25.10">
    <property type="entry name" value="Laminin"/>
    <property type="match status" value="16"/>
</dbReference>
<dbReference type="InterPro" id="IPR015095">
    <property type="entry name" value="AlkB_hom8_N"/>
</dbReference>
<name>A0AAV2JQ12_KNICA</name>
<dbReference type="Pfam" id="PF00054">
    <property type="entry name" value="Laminin_G_1"/>
    <property type="match status" value="2"/>
</dbReference>
<evidence type="ECO:0008006" key="19">
    <source>
        <dbReference type="Google" id="ProtNLM"/>
    </source>
</evidence>
<dbReference type="PROSITE" id="PS00010">
    <property type="entry name" value="ASX_HYDROXYL"/>
    <property type="match status" value="7"/>
</dbReference>
<keyword evidence="13" id="KW-0325">Glycoprotein</keyword>
<dbReference type="Pfam" id="PF02210">
    <property type="entry name" value="Laminin_G_2"/>
    <property type="match status" value="2"/>
</dbReference>
<evidence type="ECO:0000256" key="4">
    <source>
        <dbReference type="ARBA" id="ARBA00022536"/>
    </source>
</evidence>
<dbReference type="GO" id="GO:0008593">
    <property type="term" value="P:regulation of Notch signaling pathway"/>
    <property type="evidence" value="ECO:0007669"/>
    <property type="project" value="UniProtKB-ARBA"/>
</dbReference>
<dbReference type="GO" id="GO:0051049">
    <property type="term" value="P:regulation of transport"/>
    <property type="evidence" value="ECO:0007669"/>
    <property type="project" value="UniProtKB-ARBA"/>
</dbReference>
<keyword evidence="10" id="KW-1133">Transmembrane helix</keyword>
<dbReference type="InterPro" id="IPR013032">
    <property type="entry name" value="EGF-like_CS"/>
</dbReference>
<dbReference type="PROSITE" id="PS01186">
    <property type="entry name" value="EGF_2"/>
    <property type="match status" value="11"/>
</dbReference>
<sequence>MDSPITSVESYRFLGTTITQDLKWEPTISSLIKKAQQRMYFLRQLRKAKLPAQMLVQFYTAIIESILTSSITVWFAGATVRDKQRLQRIVRSAEEVIGRSLPSLQDLCTCGPGWTGVDCAVDVDECESDPCLNGARCQESHVPGEFHCTCPPFYRGAVCSQPFHPCDPPHNPCQHHSTCLTRSDGTAVCICSAGFEGSWCEIDTNECTSDPCHNGGFCVDGVNGYRCECKMGFFGLQCEQDVDECASNPCQNGATCQNLENMFLCTCVPGYFGVCCDLDVDECEVSPCLHQGICINKPGAFECVCRPGYSGARCEVNIDECVSNPCQNTGRCIDGQSQFHCLCSDGFIGLNCEINIDECMSAPCLHGSCVDGIGMFSCLCEQGWTGIRCEENIDDCAFSPCQNGGSCVDLIDKFACFCPDGFSGKTCENDINMCTESAHNTTLCFNSGTCVDGKGSNFTCSCPPGFTGDFCEVDFNECCSAPCHNGGICQDLINSYVCYCRSGWTGLHCEDDINECLPQPCDQGICIQNDPGYGYTCFCRPGFVGKNCEHNYDDCLLNPCPAAFSCVDGVNGVSCVAPASDTVPMETTVNTSSPSHPAAALSPRSTANVKYFGDSFLEFDGIEMNRLNDITLRFQTRSSQGTLLYMDHGPANNQFFFIKVFITEGVLKYAFNCHKEDEVTQINTAIQINDDTAHMVNIRQHLNPCEAELTLSGHSTIKSAVSNYWPGSMLQRTYHIFVGGLPLRYPLNQKAEHFDNFTGCIEIIEINNRRSFLTSDSIANSNTGECRNTTHPSDTILPRLDPSTHSYLNDSTVTRTEKSSSDEAPVCFQGLCQNGGTCYTQHHFNKSIPLCLCPLHFTGPFCEKDATVYIPRFDVDSYLELQPLVSLLRSSGDSYNLPTTNKDTTVILQLTLKTRSTQGTILYTQTLNFGEQFVHVFLEDGSPVVQLSCGRNHVLSVAAEKSVNTDRWVSLIIRYNLPVGKQDRSCMVEIAVDNGPAQHREEYVSHPMLKETFGPIFLGALSAHREMLGVSAKRARRFMGCIREFWVNSKEIYLVGEGTMGRNIKNCEPLVCQLLPCRNGGTCVSSAEDWFCECPPQYTGRLCQLSACEHSPCAHGATCIPTSALEAVCLCPYGREGLLCDQVVNITRPRFSGNDEFGYTSFMAYSFLPSLAFFYEFKLEFILANNSSAVKDNLILYAGYKGQGNHGDDFLALGIKSGRVVHRFNLGSGVATIVSDRLDQSLPVHTVMFGRAKRIGWLKVDGQRNRTGSSRGPLVGLNVFNQLFVGGYNEYTPELLPLGSRFRHGFQGCIFDVLFRTGVDRKLGALGSPRGPSSFGRSVGQCGVTPCSHVLCGNGGTCMDSGSSVYCQCPFGWKGALCTETVSVCDVEHRPPPLCAPRSTCIPLPHGYTCNCPLGTAGLYCDKAVTITDPFFSGNHSSWMSFAPLRLRHSTVLELQFQPLALDGILVYTAQHLNTRAGDFFCLSLTSGHVQLSYDLGDGTHILRSAGRVDPSGRVWHRVKAGRIGSRGFLSLDDEEITQNPTARRMTTLDVETDLFAGGVSSLSSVSSDATEGAPVGFTGGLRELIVNGLDLDLSERGAVSGENVGDWDGTACGYKVCQNQGRCSPIGTDSFMCVCPPAWTGPLCDQSVGMDREIL</sequence>
<dbReference type="GO" id="GO:0030182">
    <property type="term" value="P:neuron differentiation"/>
    <property type="evidence" value="ECO:0007669"/>
    <property type="project" value="UniProtKB-ARBA"/>
</dbReference>
<dbReference type="FunFam" id="2.10.25.10:FF:000920">
    <property type="entry name" value="protein eyes shut homolog"/>
    <property type="match status" value="1"/>
</dbReference>
<dbReference type="FunFam" id="2.10.25.10:FF:000031">
    <property type="entry name" value="neurogenic locus notch homolog protein 3"/>
    <property type="match status" value="1"/>
</dbReference>
<evidence type="ECO:0000313" key="17">
    <source>
        <dbReference type="EMBL" id="CAL1578122.1"/>
    </source>
</evidence>
<dbReference type="CDD" id="cd00054">
    <property type="entry name" value="EGF_CA"/>
    <property type="match status" value="12"/>
</dbReference>
<feature type="domain" description="EGF-like" evidence="16">
    <location>
        <begin position="474"/>
        <end position="510"/>
    </location>
</feature>
<dbReference type="GO" id="GO:0009967">
    <property type="term" value="P:positive regulation of signal transduction"/>
    <property type="evidence" value="ECO:0007669"/>
    <property type="project" value="UniProtKB-ARBA"/>
</dbReference>
<dbReference type="PROSITE" id="PS50025">
    <property type="entry name" value="LAM_G_DOMAIN"/>
    <property type="match status" value="4"/>
</dbReference>
<dbReference type="GO" id="GO:0007219">
    <property type="term" value="P:Notch signaling pathway"/>
    <property type="evidence" value="ECO:0007669"/>
    <property type="project" value="TreeGrafter"/>
</dbReference>
<evidence type="ECO:0000256" key="12">
    <source>
        <dbReference type="ARBA" id="ARBA00023157"/>
    </source>
</evidence>
<dbReference type="EMBL" id="OZ035835">
    <property type="protein sequence ID" value="CAL1578122.1"/>
    <property type="molecule type" value="Genomic_DNA"/>
</dbReference>
<protein>
    <recommendedName>
        <fullName evidence="19">Protein eyes shut homolog</fullName>
    </recommendedName>
</protein>
<accession>A0AAV2JQ12</accession>
<dbReference type="GO" id="GO:0048598">
    <property type="term" value="P:embryonic morphogenesis"/>
    <property type="evidence" value="ECO:0007669"/>
    <property type="project" value="UniProtKB-ARBA"/>
</dbReference>
<feature type="disulfide bond" evidence="14">
    <location>
        <begin position="1131"/>
        <end position="1140"/>
    </location>
</feature>
<feature type="disulfide bond" evidence="14">
    <location>
        <begin position="539"/>
        <end position="548"/>
    </location>
</feature>
<comment type="subcellular location">
    <subcellularLocation>
        <location evidence="1">Apical cell membrane</location>
        <topology evidence="1">Single-pass type I membrane protein</topology>
    </subcellularLocation>
</comment>
<dbReference type="GO" id="GO:0060562">
    <property type="term" value="P:epithelial tube morphogenesis"/>
    <property type="evidence" value="ECO:0007669"/>
    <property type="project" value="UniProtKB-ARBA"/>
</dbReference>
<dbReference type="GO" id="GO:0048592">
    <property type="term" value="P:eye morphogenesis"/>
    <property type="evidence" value="ECO:0007669"/>
    <property type="project" value="UniProtKB-ARBA"/>
</dbReference>
<dbReference type="FunFam" id="2.10.25.10:FF:000565">
    <property type="entry name" value="Predicted protein"/>
    <property type="match status" value="1"/>
</dbReference>
<dbReference type="GO" id="GO:0005509">
    <property type="term" value="F:calcium ion binding"/>
    <property type="evidence" value="ECO:0007669"/>
    <property type="project" value="InterPro"/>
</dbReference>
<dbReference type="GO" id="GO:0045597">
    <property type="term" value="P:positive regulation of cell differentiation"/>
    <property type="evidence" value="ECO:0007669"/>
    <property type="project" value="UniProtKB-ARBA"/>
</dbReference>
<feature type="disulfide bond" evidence="14">
    <location>
        <begin position="229"/>
        <end position="238"/>
    </location>
</feature>
<evidence type="ECO:0000256" key="7">
    <source>
        <dbReference type="ARBA" id="ARBA00022729"/>
    </source>
</evidence>
<dbReference type="PRINTS" id="PR01983">
    <property type="entry name" value="NOTCH"/>
</dbReference>
<dbReference type="InterPro" id="IPR001881">
    <property type="entry name" value="EGF-like_Ca-bd_dom"/>
</dbReference>
<feature type="disulfide bond" evidence="14">
    <location>
        <begin position="1412"/>
        <end position="1421"/>
    </location>
</feature>
<dbReference type="FunFam" id="2.10.25.10:FF:000373">
    <property type="entry name" value="sushi, nidogen and EGF-like domain-containing protein 1"/>
    <property type="match status" value="1"/>
</dbReference>
<feature type="disulfide bond" evidence="14">
    <location>
        <begin position="1636"/>
        <end position="1645"/>
    </location>
</feature>
<evidence type="ECO:0000256" key="8">
    <source>
        <dbReference type="ARBA" id="ARBA00022737"/>
    </source>
</evidence>
<dbReference type="GO" id="GO:0003002">
    <property type="term" value="P:regionalization"/>
    <property type="evidence" value="ECO:0007669"/>
    <property type="project" value="UniProtKB-ARBA"/>
</dbReference>
<feature type="domain" description="EGF-like" evidence="16">
    <location>
        <begin position="317"/>
        <end position="353"/>
    </location>
</feature>
<feature type="domain" description="EGF-like" evidence="16">
    <location>
        <begin position="122"/>
        <end position="160"/>
    </location>
</feature>
<dbReference type="GO" id="GO:0016706">
    <property type="term" value="F:2-oxoglutarate-dependent dioxygenase activity"/>
    <property type="evidence" value="ECO:0007669"/>
    <property type="project" value="InterPro"/>
</dbReference>
<feature type="domain" description="Laminin G" evidence="15">
    <location>
        <begin position="1429"/>
        <end position="1613"/>
    </location>
</feature>
<keyword evidence="12 14" id="KW-1015">Disulfide bond</keyword>
<dbReference type="GO" id="GO:0005911">
    <property type="term" value="C:cell-cell junction"/>
    <property type="evidence" value="ECO:0007669"/>
    <property type="project" value="UniProtKB-ARBA"/>
</dbReference>
<feature type="disulfide bond" evidence="14">
    <location>
        <begin position="462"/>
        <end position="471"/>
    </location>
</feature>
<dbReference type="GO" id="GO:0061326">
    <property type="term" value="P:renal tubule development"/>
    <property type="evidence" value="ECO:0007669"/>
    <property type="project" value="UniProtKB-ARBA"/>
</dbReference>
<feature type="disulfide bond" evidence="14">
    <location>
        <begin position="380"/>
        <end position="389"/>
    </location>
</feature>
<dbReference type="GO" id="GO:0080090">
    <property type="term" value="P:regulation of primary metabolic process"/>
    <property type="evidence" value="ECO:0007669"/>
    <property type="project" value="UniProtKB-ARBA"/>
</dbReference>
<feature type="domain" description="Laminin G" evidence="15">
    <location>
        <begin position="884"/>
        <end position="1072"/>
    </location>
</feature>
<feature type="disulfide bond" evidence="14">
    <location>
        <begin position="305"/>
        <end position="314"/>
    </location>
</feature>
<dbReference type="InterPro" id="IPR018097">
    <property type="entry name" value="EGF_Ca-bd_CS"/>
</dbReference>
<dbReference type="Pfam" id="PF12661">
    <property type="entry name" value="hEGF"/>
    <property type="match status" value="2"/>
</dbReference>
<dbReference type="Gene3D" id="2.60.120.200">
    <property type="match status" value="4"/>
</dbReference>
<keyword evidence="11" id="KW-0472">Membrane</keyword>
<dbReference type="PANTHER" id="PTHR12916">
    <property type="entry name" value="CYTOCHROME C OXIDASE POLYPEPTIDE VIC-2"/>
    <property type="match status" value="1"/>
</dbReference>
<dbReference type="GO" id="GO:0002064">
    <property type="term" value="P:epithelial cell development"/>
    <property type="evidence" value="ECO:0007669"/>
    <property type="project" value="UniProtKB-ARBA"/>
</dbReference>
<feature type="disulfide bond" evidence="14">
    <location>
        <begin position="516"/>
        <end position="526"/>
    </location>
</feature>
<feature type="domain" description="EGF-like" evidence="16">
    <location>
        <begin position="203"/>
        <end position="239"/>
    </location>
</feature>
<keyword evidence="2" id="KW-0217">Developmental protein</keyword>
<dbReference type="SUPFAM" id="SSF57196">
    <property type="entry name" value="EGF/Laminin"/>
    <property type="match status" value="14"/>
</dbReference>
<dbReference type="InterPro" id="IPR001791">
    <property type="entry name" value="Laminin_G"/>
</dbReference>
<feature type="domain" description="EGF-like" evidence="16">
    <location>
        <begin position="1105"/>
        <end position="1141"/>
    </location>
</feature>
<dbReference type="GO" id="GO:0060218">
    <property type="term" value="P:hematopoietic stem cell differentiation"/>
    <property type="evidence" value="ECO:0007669"/>
    <property type="project" value="UniProtKB-ARBA"/>
</dbReference>
<dbReference type="Pfam" id="PF00008">
    <property type="entry name" value="EGF"/>
    <property type="match status" value="4"/>
</dbReference>
<feature type="domain" description="EGF-like" evidence="16">
    <location>
        <begin position="1386"/>
        <end position="1422"/>
    </location>
</feature>
<feature type="disulfide bond" evidence="14">
    <location>
        <begin position="267"/>
        <end position="276"/>
    </location>
</feature>
<feature type="domain" description="EGF-like" evidence="16">
    <location>
        <begin position="823"/>
        <end position="863"/>
    </location>
</feature>
<evidence type="ECO:0000256" key="11">
    <source>
        <dbReference type="ARBA" id="ARBA00023136"/>
    </source>
</evidence>
<comment type="caution">
    <text evidence="14">Lacks conserved residue(s) required for the propagation of feature annotation.</text>
</comment>
<feature type="domain" description="Laminin G" evidence="15">
    <location>
        <begin position="1152"/>
        <end position="1342"/>
    </location>
</feature>
<keyword evidence="9" id="KW-0221">Differentiation</keyword>
<dbReference type="CDD" id="cd00110">
    <property type="entry name" value="LamG"/>
    <property type="match status" value="4"/>
</dbReference>
<keyword evidence="5" id="KW-0597">Phosphoprotein</keyword>
<evidence type="ECO:0000259" key="16">
    <source>
        <dbReference type="PROSITE" id="PS50026"/>
    </source>
</evidence>
<feature type="domain" description="EGF-like" evidence="16">
    <location>
        <begin position="1068"/>
        <end position="1104"/>
    </location>
</feature>
<evidence type="ECO:0000256" key="13">
    <source>
        <dbReference type="ARBA" id="ARBA00023180"/>
    </source>
</evidence>
<dbReference type="FunFam" id="2.10.25.10:FF:000012">
    <property type="entry name" value="Delta-like protein"/>
    <property type="match status" value="1"/>
</dbReference>
<dbReference type="FunFam" id="2.10.25.10:FF:000591">
    <property type="entry name" value="Protein eyes shut homolog"/>
    <property type="match status" value="1"/>
</dbReference>
<evidence type="ECO:0000313" key="18">
    <source>
        <dbReference type="Proteomes" id="UP001497482"/>
    </source>
</evidence>
<dbReference type="FunFam" id="2.10.25.10:FF:000143">
    <property type="entry name" value="Protein crumbs 1"/>
    <property type="match status" value="1"/>
</dbReference>
<evidence type="ECO:0000256" key="3">
    <source>
        <dbReference type="ARBA" id="ARBA00022475"/>
    </source>
</evidence>
<feature type="disulfide bond" evidence="14">
    <location>
        <begin position="150"/>
        <end position="159"/>
    </location>
</feature>
<dbReference type="GO" id="GO:0008168">
    <property type="term" value="F:methyltransferase activity"/>
    <property type="evidence" value="ECO:0007669"/>
    <property type="project" value="InterPro"/>
</dbReference>
<dbReference type="GO" id="GO:0051241">
    <property type="term" value="P:negative regulation of multicellular organismal process"/>
    <property type="evidence" value="ECO:0007669"/>
    <property type="project" value="UniProtKB-ARBA"/>
</dbReference>
<feature type="domain" description="Laminin G" evidence="15">
    <location>
        <begin position="606"/>
        <end position="786"/>
    </location>
</feature>
<dbReference type="InterPro" id="IPR000152">
    <property type="entry name" value="EGF-type_Asp/Asn_hydroxyl_site"/>
</dbReference>
<keyword evidence="18" id="KW-1185">Reference proteome</keyword>
<dbReference type="FunFam" id="2.10.25.10:FF:000100">
    <property type="entry name" value="neurogenic locus notch homolog protein 3"/>
    <property type="match status" value="1"/>
</dbReference>
<dbReference type="InterPro" id="IPR013320">
    <property type="entry name" value="ConA-like_dom_sf"/>
</dbReference>
<keyword evidence="3" id="KW-1003">Cell membrane</keyword>
<feature type="domain" description="EGF-like" evidence="16">
    <location>
        <begin position="162"/>
        <end position="201"/>
    </location>
</feature>
<dbReference type="GO" id="GO:0060255">
    <property type="term" value="P:regulation of macromolecule metabolic process"/>
    <property type="evidence" value="ECO:0007669"/>
    <property type="project" value="UniProtKB-ARBA"/>
</dbReference>
<dbReference type="SUPFAM" id="SSF49899">
    <property type="entry name" value="Concanavalin A-like lectins/glucanases"/>
    <property type="match status" value="4"/>
</dbReference>
<dbReference type="PROSITE" id="PS01187">
    <property type="entry name" value="EGF_CA"/>
    <property type="match status" value="3"/>
</dbReference>
<feature type="disulfide bond" evidence="14">
    <location>
        <begin position="131"/>
        <end position="148"/>
    </location>
</feature>
<feature type="domain" description="EGF-like" evidence="16">
    <location>
        <begin position="430"/>
        <end position="472"/>
    </location>
</feature>
<dbReference type="SMART" id="SM00179">
    <property type="entry name" value="EGF_CA"/>
    <property type="match status" value="15"/>
</dbReference>
<feature type="disulfide bond" evidence="14">
    <location>
        <begin position="343"/>
        <end position="352"/>
    </location>
</feature>
<dbReference type="FunFam" id="2.10.25.10:FF:000472">
    <property type="entry name" value="Uncharacterized protein, isoform A"/>
    <property type="match status" value="2"/>
</dbReference>
<keyword evidence="7" id="KW-0732">Signal</keyword>
<gene>
    <name evidence="17" type="ORF">KC01_LOCUS9331</name>
</gene>
<dbReference type="Pfam" id="PF25024">
    <property type="entry name" value="EGF_TEN"/>
    <property type="match status" value="1"/>
</dbReference>
<evidence type="ECO:0000256" key="6">
    <source>
        <dbReference type="ARBA" id="ARBA00022692"/>
    </source>
</evidence>
<proteinExistence type="predicted"/>
<keyword evidence="6" id="KW-0812">Transmembrane</keyword>
<feature type="domain" description="EGF-like" evidence="16">
    <location>
        <begin position="1343"/>
        <end position="1379"/>
    </location>
</feature>
<feature type="disulfide bond" evidence="14">
    <location>
        <begin position="191"/>
        <end position="200"/>
    </location>
</feature>
<dbReference type="GO" id="GO:0051093">
    <property type="term" value="P:negative regulation of developmental process"/>
    <property type="evidence" value="ECO:0007669"/>
    <property type="project" value="UniProtKB-ARBA"/>
</dbReference>
<feature type="disulfide bond" evidence="14">
    <location>
        <begin position="418"/>
        <end position="427"/>
    </location>
</feature>
<feature type="disulfide bond" evidence="14">
    <location>
        <begin position="1369"/>
        <end position="1378"/>
    </location>
</feature>
<evidence type="ECO:0000256" key="14">
    <source>
        <dbReference type="PROSITE-ProRule" id="PRU00076"/>
    </source>
</evidence>
<dbReference type="FunFam" id="2.10.25.10:FF:000279">
    <property type="entry name" value="Neurogenic locus notch 1"/>
    <property type="match status" value="1"/>
</dbReference>
<dbReference type="GO" id="GO:0009792">
    <property type="term" value="P:embryo development ending in birth or egg hatching"/>
    <property type="evidence" value="ECO:0007669"/>
    <property type="project" value="UniProtKB-ARBA"/>
</dbReference>
<evidence type="ECO:0000256" key="9">
    <source>
        <dbReference type="ARBA" id="ARBA00022782"/>
    </source>
</evidence>
<organism evidence="17 18">
    <name type="scientific">Knipowitschia caucasica</name>
    <name type="common">Caucasian dwarf goby</name>
    <name type="synonym">Pomatoschistus caucasicus</name>
    <dbReference type="NCBI Taxonomy" id="637954"/>
    <lineage>
        <taxon>Eukaryota</taxon>
        <taxon>Metazoa</taxon>
        <taxon>Chordata</taxon>
        <taxon>Craniata</taxon>
        <taxon>Vertebrata</taxon>
        <taxon>Euteleostomi</taxon>
        <taxon>Actinopterygii</taxon>
        <taxon>Neopterygii</taxon>
        <taxon>Teleostei</taxon>
        <taxon>Neoteleostei</taxon>
        <taxon>Acanthomorphata</taxon>
        <taxon>Gobiaria</taxon>
        <taxon>Gobiiformes</taxon>
        <taxon>Gobioidei</taxon>
        <taxon>Gobiidae</taxon>
        <taxon>Gobiinae</taxon>
        <taxon>Knipowitschia</taxon>
    </lineage>
</organism>
<feature type="domain" description="EGF-like" evidence="16">
    <location>
        <begin position="512"/>
        <end position="549"/>
    </location>
</feature>
<feature type="disulfide bond" evidence="14">
    <location>
        <begin position="1094"/>
        <end position="1103"/>
    </location>
</feature>
<feature type="domain" description="EGF-like" evidence="16">
    <location>
        <begin position="392"/>
        <end position="428"/>
    </location>
</feature>
<dbReference type="SMART" id="SM00181">
    <property type="entry name" value="EGF"/>
    <property type="match status" value="17"/>
</dbReference>
<dbReference type="GO" id="GO:1901222">
    <property type="term" value="P:regulation of non-canonical NF-kappaB signal transduction"/>
    <property type="evidence" value="ECO:0007669"/>
    <property type="project" value="UniProtKB-ARBA"/>
</dbReference>
<dbReference type="PROSITE" id="PS00022">
    <property type="entry name" value="EGF_1"/>
    <property type="match status" value="17"/>
</dbReference>
<dbReference type="FunFam" id="2.60.120.200:FF:000210">
    <property type="entry name" value="Protein eyes shut homolog"/>
    <property type="match status" value="1"/>
</dbReference>
<evidence type="ECO:0000256" key="1">
    <source>
        <dbReference type="ARBA" id="ARBA00004247"/>
    </source>
</evidence>
<evidence type="ECO:0000259" key="15">
    <source>
        <dbReference type="PROSITE" id="PS50025"/>
    </source>
</evidence>
<dbReference type="GO" id="GO:0016324">
    <property type="term" value="C:apical plasma membrane"/>
    <property type="evidence" value="ECO:0007669"/>
    <property type="project" value="UniProtKB-SubCell"/>
</dbReference>
<dbReference type="SMART" id="SM00282">
    <property type="entry name" value="LamG"/>
    <property type="match status" value="4"/>
</dbReference>
<dbReference type="InterPro" id="IPR000742">
    <property type="entry name" value="EGF"/>
</dbReference>
<keyword evidence="4 14" id="KW-0245">EGF-like domain</keyword>
<feature type="domain" description="EGF-like" evidence="16">
    <location>
        <begin position="1609"/>
        <end position="1646"/>
    </location>
</feature>
<feature type="disulfide bond" evidence="14">
    <location>
        <begin position="500"/>
        <end position="509"/>
    </location>
</feature>
<feature type="domain" description="EGF-like" evidence="16">
    <location>
        <begin position="241"/>
        <end position="277"/>
    </location>
</feature>
<keyword evidence="8" id="KW-0677">Repeat</keyword>
<dbReference type="GO" id="GO:0005112">
    <property type="term" value="F:Notch binding"/>
    <property type="evidence" value="ECO:0007669"/>
    <property type="project" value="TreeGrafter"/>
</dbReference>
<evidence type="ECO:0000256" key="10">
    <source>
        <dbReference type="ARBA" id="ARBA00022989"/>
    </source>
</evidence>
<dbReference type="PROSITE" id="PS50026">
    <property type="entry name" value="EGF_3"/>
    <property type="match status" value="17"/>
</dbReference>
<evidence type="ECO:0000256" key="5">
    <source>
        <dbReference type="ARBA" id="ARBA00022553"/>
    </source>
</evidence>
<feature type="domain" description="EGF-like" evidence="16">
    <location>
        <begin position="279"/>
        <end position="315"/>
    </location>
</feature>
<dbReference type="GO" id="GO:0048871">
    <property type="term" value="P:multicellular organismal-level homeostasis"/>
    <property type="evidence" value="ECO:0007669"/>
    <property type="project" value="UniProtKB-ARBA"/>
</dbReference>
<dbReference type="PRINTS" id="PR00010">
    <property type="entry name" value="EGFBLOOD"/>
</dbReference>
<dbReference type="Pfam" id="PF09004">
    <property type="entry name" value="ALKBH8_N"/>
    <property type="match status" value="1"/>
</dbReference>
<dbReference type="GO" id="GO:0048638">
    <property type="term" value="P:regulation of developmental growth"/>
    <property type="evidence" value="ECO:0007669"/>
    <property type="project" value="UniProtKB-ARBA"/>
</dbReference>
<dbReference type="PANTHER" id="PTHR12916:SF13">
    <property type="entry name" value="SUSHI, VON WILLEBRAND FACTOR TYPE A, EGF AND PENTRAXIN DOMAIN-CONTAINING PROTEIN 1-LIKE"/>
    <property type="match status" value="1"/>
</dbReference>
<dbReference type="Proteomes" id="UP001497482">
    <property type="component" value="Chromosome 13"/>
</dbReference>
<feature type="disulfide bond" evidence="14">
    <location>
        <begin position="359"/>
        <end position="369"/>
    </location>
</feature>